<dbReference type="EMBL" id="CP033464">
    <property type="protein sequence ID" value="QDX95483.1"/>
    <property type="molecule type" value="Genomic_DNA"/>
</dbReference>
<feature type="signal peptide" evidence="1">
    <location>
        <begin position="1"/>
        <end position="21"/>
    </location>
</feature>
<keyword evidence="3" id="KW-1185">Reference proteome</keyword>
<proteinExistence type="predicted"/>
<evidence type="ECO:0000313" key="3">
    <source>
        <dbReference type="Proteomes" id="UP000319432"/>
    </source>
</evidence>
<feature type="chain" id="PRO_5038645885" evidence="1">
    <location>
        <begin position="22"/>
        <end position="220"/>
    </location>
</feature>
<sequence length="220" mass="23877">MYKKFLMMFTFLALFATTIMAPSPDAFAFAAQSQEISVVAESDFTKEDILPLKKYVSVNSEGFFELDIEKAKADGFEEELLIGQQKHLQHLNVQIAEGDLKAYNNLTVEATHSGKPSSVISIKGNCNGVTTEVKNYWWGYSRKLDSCKANKVAADFAGAASVAGGVAVVAGIWGVAPAVPPGIAGSYWALLSSRLYANNSDNTGIVLDMTWAYIFDIEPQ</sequence>
<name>A0A518VER1_BRELA</name>
<dbReference type="OrthoDB" id="2881617at2"/>
<protein>
    <submittedName>
        <fullName evidence="2">Uncharacterized protein</fullName>
    </submittedName>
</protein>
<evidence type="ECO:0000256" key="1">
    <source>
        <dbReference type="SAM" id="SignalP"/>
    </source>
</evidence>
<dbReference type="AlphaFoldDB" id="A0A518VER1"/>
<gene>
    <name evidence="2" type="ORF">EEL30_26390</name>
</gene>
<reference evidence="2 3" key="1">
    <citation type="submission" date="2018-11" db="EMBL/GenBank/DDBJ databases">
        <title>Phylogenetic determinants of toxin gene distribution in genomes of Brevibacillus laterosporus.</title>
        <authorList>
            <person name="Glare T.R."/>
            <person name="Durrant A."/>
            <person name="Berry C."/>
            <person name="Palma L."/>
            <person name="Ormskirk M."/>
            <person name="Cox M.O."/>
        </authorList>
    </citation>
    <scope>NUCLEOTIDE SEQUENCE [LARGE SCALE GENOMIC DNA]</scope>
    <source>
        <strain evidence="2 3">1821L</strain>
    </source>
</reference>
<accession>A0A518VER1</accession>
<keyword evidence="1" id="KW-0732">Signal</keyword>
<dbReference type="Proteomes" id="UP000319432">
    <property type="component" value="Chromosome"/>
</dbReference>
<organism evidence="2 3">
    <name type="scientific">Brevibacillus laterosporus</name>
    <name type="common">Bacillus laterosporus</name>
    <dbReference type="NCBI Taxonomy" id="1465"/>
    <lineage>
        <taxon>Bacteria</taxon>
        <taxon>Bacillati</taxon>
        <taxon>Bacillota</taxon>
        <taxon>Bacilli</taxon>
        <taxon>Bacillales</taxon>
        <taxon>Paenibacillaceae</taxon>
        <taxon>Brevibacillus</taxon>
    </lineage>
</organism>
<evidence type="ECO:0000313" key="2">
    <source>
        <dbReference type="EMBL" id="QDX95483.1"/>
    </source>
</evidence>